<comment type="caution">
    <text evidence="1">The sequence shown here is derived from an EMBL/GenBank/DDBJ whole genome shotgun (WGS) entry which is preliminary data.</text>
</comment>
<dbReference type="AlphaFoldDB" id="A0A7J9FMR4"/>
<dbReference type="SUPFAM" id="SSF53178">
    <property type="entry name" value="Peptidyl-tRNA hydrolase-like"/>
    <property type="match status" value="1"/>
</dbReference>
<name>A0A7J9FMR4_9ROSI</name>
<dbReference type="Gene3D" id="3.40.50.1470">
    <property type="entry name" value="Peptidyl-tRNA hydrolase"/>
    <property type="match status" value="1"/>
</dbReference>
<gene>
    <name evidence="1" type="ORF">Gotri_024961</name>
</gene>
<organism evidence="1 2">
    <name type="scientific">Gossypium trilobum</name>
    <dbReference type="NCBI Taxonomy" id="34281"/>
    <lineage>
        <taxon>Eukaryota</taxon>
        <taxon>Viridiplantae</taxon>
        <taxon>Streptophyta</taxon>
        <taxon>Embryophyta</taxon>
        <taxon>Tracheophyta</taxon>
        <taxon>Spermatophyta</taxon>
        <taxon>Magnoliopsida</taxon>
        <taxon>eudicotyledons</taxon>
        <taxon>Gunneridae</taxon>
        <taxon>Pentapetalae</taxon>
        <taxon>rosids</taxon>
        <taxon>malvids</taxon>
        <taxon>Malvales</taxon>
        <taxon>Malvaceae</taxon>
        <taxon>Malvoideae</taxon>
        <taxon>Gossypium</taxon>
    </lineage>
</organism>
<dbReference type="Proteomes" id="UP000593568">
    <property type="component" value="Unassembled WGS sequence"/>
</dbReference>
<reference evidence="1 2" key="1">
    <citation type="journal article" date="2019" name="Genome Biol. Evol.">
        <title>Insights into the evolution of the New World diploid cottons (Gossypium, subgenus Houzingenia) based on genome sequencing.</title>
        <authorList>
            <person name="Grover C.E."/>
            <person name="Arick M.A. 2nd"/>
            <person name="Thrash A."/>
            <person name="Conover J.L."/>
            <person name="Sanders W.S."/>
            <person name="Peterson D.G."/>
            <person name="Frelichowski J.E."/>
            <person name="Scheffler J.A."/>
            <person name="Scheffler B.E."/>
            <person name="Wendel J.F."/>
        </authorList>
    </citation>
    <scope>NUCLEOTIDE SEQUENCE [LARGE SCALE GENOMIC DNA]</scope>
    <source>
        <strain evidence="1">8</strain>
        <tissue evidence="1">Leaf</tissue>
    </source>
</reference>
<dbReference type="EMBL" id="JABEZW010222237">
    <property type="protein sequence ID" value="MBA0786244.1"/>
    <property type="molecule type" value="Genomic_DNA"/>
</dbReference>
<evidence type="ECO:0000313" key="2">
    <source>
        <dbReference type="Proteomes" id="UP000593568"/>
    </source>
</evidence>
<keyword evidence="2" id="KW-1185">Reference proteome</keyword>
<protein>
    <submittedName>
        <fullName evidence="1">Uncharacterized protein</fullName>
    </submittedName>
</protein>
<sequence length="172" mass="19485">MKKFYQGALSTPKLHKVQLTETDFEGRWAGDLNATIEQLNTEAKYLQHLQSLNVDSSGVQESVPKNIMPQLENVTLHFHQRFSNLEELKIIACNFKELSPSVKSVMGHLDGSCEFPRSCIGIGNPPGAIDMKAYLLQKFSPAERNQEFSCLVFLINCMYNIEGWLMKNRGEC</sequence>
<proteinExistence type="predicted"/>
<dbReference type="InterPro" id="IPR036416">
    <property type="entry name" value="Pept_tRNA_hydro_sf"/>
</dbReference>
<dbReference type="GO" id="GO:0004045">
    <property type="term" value="F:peptidyl-tRNA hydrolase activity"/>
    <property type="evidence" value="ECO:0007669"/>
    <property type="project" value="InterPro"/>
</dbReference>
<accession>A0A7J9FMR4</accession>
<evidence type="ECO:0000313" key="1">
    <source>
        <dbReference type="EMBL" id="MBA0786244.1"/>
    </source>
</evidence>